<dbReference type="AlphaFoldDB" id="A0A7X0U8H1"/>
<gene>
    <name evidence="5" type="ORF">HNP48_001428</name>
</gene>
<dbReference type="PANTHER" id="PTHR43356:SF2">
    <property type="entry name" value="PHOSPHATE ACETYLTRANSFERASE"/>
    <property type="match status" value="1"/>
</dbReference>
<dbReference type="RefSeq" id="WP_184856188.1">
    <property type="nucleotide sequence ID" value="NZ_JACHLK010000002.1"/>
</dbReference>
<dbReference type="PANTHER" id="PTHR43356">
    <property type="entry name" value="PHOSPHATE ACETYLTRANSFERASE"/>
    <property type="match status" value="1"/>
</dbReference>
<accession>A0A7X0U8H1</accession>
<evidence type="ECO:0000313" key="5">
    <source>
        <dbReference type="EMBL" id="MBB6558764.1"/>
    </source>
</evidence>
<dbReference type="NCBIfam" id="NF006045">
    <property type="entry name" value="PRK08190.1"/>
    <property type="match status" value="1"/>
</dbReference>
<dbReference type="InterPro" id="IPR002505">
    <property type="entry name" value="PTA_PTB"/>
</dbReference>
<organism evidence="5 6">
    <name type="scientific">Acidovorax soli</name>
    <dbReference type="NCBI Taxonomy" id="592050"/>
    <lineage>
        <taxon>Bacteria</taxon>
        <taxon>Pseudomonadati</taxon>
        <taxon>Pseudomonadota</taxon>
        <taxon>Betaproteobacteria</taxon>
        <taxon>Burkholderiales</taxon>
        <taxon>Comamonadaceae</taxon>
        <taxon>Acidovorax</taxon>
    </lineage>
</organism>
<dbReference type="NCBIfam" id="NF008852">
    <property type="entry name" value="PRK11890.1"/>
    <property type="match status" value="1"/>
</dbReference>
<evidence type="ECO:0000256" key="1">
    <source>
        <dbReference type="ARBA" id="ARBA00005656"/>
    </source>
</evidence>
<dbReference type="SUPFAM" id="SSF53659">
    <property type="entry name" value="Isocitrate/Isopropylmalate dehydrogenase-like"/>
    <property type="match status" value="1"/>
</dbReference>
<proteinExistence type="inferred from homology"/>
<evidence type="ECO:0000259" key="4">
    <source>
        <dbReference type="Pfam" id="PF01515"/>
    </source>
</evidence>
<dbReference type="InterPro" id="IPR012147">
    <property type="entry name" value="P_Ac_Bu_trans"/>
</dbReference>
<comment type="caution">
    <text evidence="5">The sequence shown here is derived from an EMBL/GenBank/DDBJ whole genome shotgun (WGS) entry which is preliminary data.</text>
</comment>
<reference evidence="5 6" key="1">
    <citation type="submission" date="2020-08" db="EMBL/GenBank/DDBJ databases">
        <title>Functional genomics of gut bacteria from endangered species of beetles.</title>
        <authorList>
            <person name="Carlos-Shanley C."/>
        </authorList>
    </citation>
    <scope>NUCLEOTIDE SEQUENCE [LARGE SCALE GENOMIC DNA]</scope>
    <source>
        <strain evidence="5 6">S00198</strain>
    </source>
</reference>
<name>A0A7X0U8H1_9BURK</name>
<dbReference type="Pfam" id="PF01515">
    <property type="entry name" value="PTA_PTB"/>
    <property type="match status" value="1"/>
</dbReference>
<dbReference type="Proteomes" id="UP000575083">
    <property type="component" value="Unassembled WGS sequence"/>
</dbReference>
<dbReference type="InterPro" id="IPR050500">
    <property type="entry name" value="Phos_Acetyltrans/Butyryltrans"/>
</dbReference>
<evidence type="ECO:0000256" key="3">
    <source>
        <dbReference type="ARBA" id="ARBA00023315"/>
    </source>
</evidence>
<dbReference type="PIRSF" id="PIRSF000428">
    <property type="entry name" value="P_Ac_trans"/>
    <property type="match status" value="1"/>
</dbReference>
<dbReference type="EMBL" id="JACHLK010000002">
    <property type="protein sequence ID" value="MBB6558764.1"/>
    <property type="molecule type" value="Genomic_DNA"/>
</dbReference>
<protein>
    <submittedName>
        <fullName evidence="5">Phosphotransacetylase</fullName>
    </submittedName>
</protein>
<evidence type="ECO:0000313" key="6">
    <source>
        <dbReference type="Proteomes" id="UP000575083"/>
    </source>
</evidence>
<keyword evidence="6" id="KW-1185">Reference proteome</keyword>
<comment type="similarity">
    <text evidence="1">Belongs to the phosphate acetyltransferase and butyryltransferase family.</text>
</comment>
<keyword evidence="2" id="KW-0808">Transferase</keyword>
<sequence>MNSFDADSLLAHCRTLAPARTAIVHPVTANVLSAAQEAQQQGLITPVLVGPAARTREAAEAASVDIAGWQLIDAEHSHDAAAKAVALAAAREVDALMKGSLHSDELMAAVVKSDAGLRTERRISHAFLMDLESYPKAFIITDAAVNIAPDLPTKADIVQNAVELWHALFGVSGLPKVAVLAAVETINPKMVATLDAAALCKMADRGQITGCLIDGPLALDNAISAEAARTKGIVSQVAGDADILLVPDIEAGNMLAKQLIFMSGAEAAGIVLGARVPVILTSRADSQRARLLSCAVALLLAHARSKGQIK</sequence>
<dbReference type="Gene3D" id="3.40.718.10">
    <property type="entry name" value="Isopropylmalate Dehydrogenase"/>
    <property type="match status" value="1"/>
</dbReference>
<feature type="domain" description="Phosphate acetyl/butaryl transferase" evidence="4">
    <location>
        <begin position="78"/>
        <end position="294"/>
    </location>
</feature>
<dbReference type="GO" id="GO:0016746">
    <property type="term" value="F:acyltransferase activity"/>
    <property type="evidence" value="ECO:0007669"/>
    <property type="project" value="UniProtKB-KW"/>
</dbReference>
<evidence type="ECO:0000256" key="2">
    <source>
        <dbReference type="ARBA" id="ARBA00022679"/>
    </source>
</evidence>
<keyword evidence="3" id="KW-0012">Acyltransferase</keyword>